<evidence type="ECO:0000313" key="2">
    <source>
        <dbReference type="Proteomes" id="UP001310248"/>
    </source>
</evidence>
<accession>A0ABU7GAJ8</accession>
<dbReference type="RefSeq" id="WP_329776893.1">
    <property type="nucleotide sequence ID" value="NZ_JAYDYW010000017.1"/>
</dbReference>
<dbReference type="EMBL" id="JAYDYW010000017">
    <property type="protein sequence ID" value="MEE1676194.1"/>
    <property type="molecule type" value="Genomic_DNA"/>
</dbReference>
<sequence>ANKASGLVNPDLALPRFSALRAVSVEVHYRDRFPARKRFLKKYEDFCLSGQSLCKSVQKL</sequence>
<organism evidence="1 2">
    <name type="scientific">Agarivorans aestuarii</name>
    <dbReference type="NCBI Taxonomy" id="1563703"/>
    <lineage>
        <taxon>Bacteria</taxon>
        <taxon>Pseudomonadati</taxon>
        <taxon>Pseudomonadota</taxon>
        <taxon>Gammaproteobacteria</taxon>
        <taxon>Alteromonadales</taxon>
        <taxon>Alteromonadaceae</taxon>
        <taxon>Agarivorans</taxon>
    </lineage>
</organism>
<gene>
    <name evidence="1" type="ORF">SNR37_001521</name>
</gene>
<evidence type="ECO:0000313" key="1">
    <source>
        <dbReference type="EMBL" id="MEE1676194.1"/>
    </source>
</evidence>
<reference evidence="2" key="1">
    <citation type="submission" date="2023-07" db="EMBL/GenBank/DDBJ databases">
        <title>Draft genome sequence of Agarivorans aestuarii strain ZMCS4, a CAZymes producing bacteria isolated from the marine brown algae Clodostephus spongiosus.</title>
        <authorList>
            <person name="Lorente B."/>
            <person name="Cabral C."/>
            <person name="Frias J."/>
            <person name="Faria J."/>
            <person name="Toubarro D."/>
        </authorList>
    </citation>
    <scope>NUCLEOTIDE SEQUENCE [LARGE SCALE GENOMIC DNA]</scope>
    <source>
        <strain evidence="2">ZMCS4</strain>
    </source>
</reference>
<protein>
    <recommendedName>
        <fullName evidence="3">LysR family transcriptional regulator</fullName>
    </recommendedName>
</protein>
<dbReference type="Proteomes" id="UP001310248">
    <property type="component" value="Unassembled WGS sequence"/>
</dbReference>
<comment type="caution">
    <text evidence="1">The sequence shown here is derived from an EMBL/GenBank/DDBJ whole genome shotgun (WGS) entry which is preliminary data.</text>
</comment>
<keyword evidence="2" id="KW-1185">Reference proteome</keyword>
<proteinExistence type="predicted"/>
<evidence type="ECO:0008006" key="3">
    <source>
        <dbReference type="Google" id="ProtNLM"/>
    </source>
</evidence>
<feature type="non-terminal residue" evidence="1">
    <location>
        <position position="1"/>
    </location>
</feature>
<name>A0ABU7GAJ8_9ALTE</name>